<protein>
    <submittedName>
        <fullName evidence="1">THO2 plays a role in transcriptional elongation</fullName>
    </submittedName>
</protein>
<comment type="caution">
    <text evidence="1">The sequence shown here is derived from an EMBL/GenBank/DDBJ whole genome shotgun (WGS) entry which is preliminary data.</text>
</comment>
<sequence length="326" mass="36873">MAEQREHVQRIRRWLIAQKDYWFCMTHEQRKLVTQALLQHCILPRAVLSASDASFCAKFLWMMHFPLATNKFSLMIVYDNIFSESLSTLLAALTENEARNYARFLNTSLAYLAPLHLSEANYNDRAVNAWRGLTGFQKQWHYERGYLPPKSRTIRQRMPSQPPAGSGDARRIKPGSVMLSYEDFRTVMRKWQVNLTKAFICVLEAERSDTVRNGLLALKEMQKSFPVISQYGRRILDKVNEVAAGGRTAGPRDGAADGEDKNLKVMAASYGAYLSMAKRNWISEADYFSMPSKSTPRRTPQPATRQKGRGPDSNGGAASPAAPKTD</sequence>
<evidence type="ECO:0000313" key="1">
    <source>
        <dbReference type="EMBL" id="KAJ2794227.1"/>
    </source>
</evidence>
<reference evidence="1" key="1">
    <citation type="submission" date="2022-07" db="EMBL/GenBank/DDBJ databases">
        <title>Phylogenomic reconstructions and comparative analyses of Kickxellomycotina fungi.</title>
        <authorList>
            <person name="Reynolds N.K."/>
            <person name="Stajich J.E."/>
            <person name="Barry K."/>
            <person name="Grigoriev I.V."/>
            <person name="Crous P."/>
            <person name="Smith M.E."/>
        </authorList>
    </citation>
    <scope>NUCLEOTIDE SEQUENCE</scope>
    <source>
        <strain evidence="1">BCRC 34780</strain>
    </source>
</reference>
<evidence type="ECO:0000313" key="2">
    <source>
        <dbReference type="Proteomes" id="UP001140087"/>
    </source>
</evidence>
<gene>
    <name evidence="1" type="primary">RLR1</name>
    <name evidence="1" type="ORF">H4R21_005581</name>
</gene>
<name>A0ACC1KS02_9FUNG</name>
<feature type="non-terminal residue" evidence="1">
    <location>
        <position position="326"/>
    </location>
</feature>
<proteinExistence type="predicted"/>
<accession>A0ACC1KS02</accession>
<dbReference type="EMBL" id="JANBUN010002586">
    <property type="protein sequence ID" value="KAJ2794227.1"/>
    <property type="molecule type" value="Genomic_DNA"/>
</dbReference>
<dbReference type="Proteomes" id="UP001140087">
    <property type="component" value="Unassembled WGS sequence"/>
</dbReference>
<organism evidence="1 2">
    <name type="scientific">Coemansia helicoidea</name>
    <dbReference type="NCBI Taxonomy" id="1286919"/>
    <lineage>
        <taxon>Eukaryota</taxon>
        <taxon>Fungi</taxon>
        <taxon>Fungi incertae sedis</taxon>
        <taxon>Zoopagomycota</taxon>
        <taxon>Kickxellomycotina</taxon>
        <taxon>Kickxellomycetes</taxon>
        <taxon>Kickxellales</taxon>
        <taxon>Kickxellaceae</taxon>
        <taxon>Coemansia</taxon>
    </lineage>
</organism>
<keyword evidence="2" id="KW-1185">Reference proteome</keyword>